<dbReference type="PROSITE" id="PS01136">
    <property type="entry name" value="UPF0034"/>
    <property type="match status" value="1"/>
</dbReference>
<dbReference type="InterPro" id="IPR001269">
    <property type="entry name" value="DUS_fam"/>
</dbReference>
<dbReference type="InterPro" id="IPR018517">
    <property type="entry name" value="tRNA_hU_synthase_CS"/>
</dbReference>
<sequence length="325" mass="36972">MPPPDHRLSIAPMLDWSDRHYRYFMRLITQQTPLYTEMITCNAIINGDPDYHLGFNKSEHPLIAQIGGSNPKQLAECARIIEQYGYNEINLNVGCPSGRVQKGRFGACLMAEAALVAEGIEAMSTIVNIPITVKVRIGIDEQDDYPFLHDFISTVAQTSCQHFIIHARKAWLNGLSPKENREIPPLDYPRIYQLKADFPQLQISINGGIRTLDEVAHHLEHVDGVMIGREAYHNPYLFSQVDQRFYRQSSTPPNRFEVLEQFYPYVEQALKNGTRLNHLTRHILGLFQGVPGARAWRRHLSENAHKEKANIDVIQSAASLIIGNH</sequence>
<dbReference type="PANTHER" id="PTHR42907:SF1">
    <property type="entry name" value="FMN-LINKED OXIDOREDUCTASES SUPERFAMILY PROTEIN"/>
    <property type="match status" value="1"/>
</dbReference>
<dbReference type="NCBIfam" id="TIGR00742">
    <property type="entry name" value="yjbN"/>
    <property type="match status" value="1"/>
</dbReference>
<dbReference type="Pfam" id="PF01207">
    <property type="entry name" value="Dus"/>
    <property type="match status" value="1"/>
</dbReference>
<dbReference type="Gene3D" id="1.20.120.1460">
    <property type="match status" value="1"/>
</dbReference>
<organism evidence="10">
    <name type="scientific">hydrothermal vent metagenome</name>
    <dbReference type="NCBI Taxonomy" id="652676"/>
    <lineage>
        <taxon>unclassified sequences</taxon>
        <taxon>metagenomes</taxon>
        <taxon>ecological metagenomes</taxon>
    </lineage>
</organism>
<name>A0A3B0ZG82_9ZZZZ</name>
<dbReference type="FunFam" id="3.20.20.70:FF:000083">
    <property type="entry name" value="tRNA-dihydrouridine(20/20a) synthase"/>
    <property type="match status" value="1"/>
</dbReference>
<dbReference type="Gene3D" id="3.20.20.70">
    <property type="entry name" value="Aldolase class I"/>
    <property type="match status" value="1"/>
</dbReference>
<reference evidence="10" key="1">
    <citation type="submission" date="2018-06" db="EMBL/GenBank/DDBJ databases">
        <authorList>
            <person name="Zhirakovskaya E."/>
        </authorList>
    </citation>
    <scope>NUCLEOTIDE SEQUENCE</scope>
</reference>
<dbReference type="PANTHER" id="PTHR42907">
    <property type="entry name" value="FMN-LINKED OXIDOREDUCTASES SUPERFAMILY PROTEIN"/>
    <property type="match status" value="1"/>
</dbReference>
<dbReference type="AlphaFoldDB" id="A0A3B0ZG82"/>
<keyword evidence="8 10" id="KW-0560">Oxidoreductase</keyword>
<keyword evidence="7" id="KW-0694">RNA-binding</keyword>
<comment type="cofactor">
    <cofactor evidence="1">
        <name>FMN</name>
        <dbReference type="ChEBI" id="CHEBI:58210"/>
    </cofactor>
</comment>
<keyword evidence="3" id="KW-0285">Flavoprotein</keyword>
<dbReference type="EMBL" id="UOFP01000086">
    <property type="protein sequence ID" value="VAW85289.1"/>
    <property type="molecule type" value="Genomic_DNA"/>
</dbReference>
<feature type="domain" description="DUS-like FMN-binding" evidence="9">
    <location>
        <begin position="10"/>
        <end position="313"/>
    </location>
</feature>
<dbReference type="PIRSF" id="PIRSF006621">
    <property type="entry name" value="Dus"/>
    <property type="match status" value="1"/>
</dbReference>
<dbReference type="InterPro" id="IPR013785">
    <property type="entry name" value="Aldolase_TIM"/>
</dbReference>
<evidence type="ECO:0000256" key="4">
    <source>
        <dbReference type="ARBA" id="ARBA00022643"/>
    </source>
</evidence>
<evidence type="ECO:0000259" key="9">
    <source>
        <dbReference type="Pfam" id="PF01207"/>
    </source>
</evidence>
<dbReference type="GO" id="GO:0050660">
    <property type="term" value="F:flavin adenine dinucleotide binding"/>
    <property type="evidence" value="ECO:0007669"/>
    <property type="project" value="InterPro"/>
</dbReference>
<dbReference type="HAMAP" id="MF_02041">
    <property type="entry name" value="DusA_subfam"/>
    <property type="match status" value="1"/>
</dbReference>
<dbReference type="NCBIfam" id="NF008774">
    <property type="entry name" value="PRK11815.1"/>
    <property type="match status" value="1"/>
</dbReference>
<keyword evidence="2" id="KW-0820">tRNA-binding</keyword>
<evidence type="ECO:0000256" key="2">
    <source>
        <dbReference type="ARBA" id="ARBA00022555"/>
    </source>
</evidence>
<dbReference type="GO" id="GO:0000049">
    <property type="term" value="F:tRNA binding"/>
    <property type="evidence" value="ECO:0007669"/>
    <property type="project" value="UniProtKB-KW"/>
</dbReference>
<evidence type="ECO:0000256" key="7">
    <source>
        <dbReference type="ARBA" id="ARBA00022884"/>
    </source>
</evidence>
<evidence type="ECO:0000256" key="6">
    <source>
        <dbReference type="ARBA" id="ARBA00022857"/>
    </source>
</evidence>
<dbReference type="SUPFAM" id="SSF51395">
    <property type="entry name" value="FMN-linked oxidoreductases"/>
    <property type="match status" value="1"/>
</dbReference>
<evidence type="ECO:0000256" key="8">
    <source>
        <dbReference type="ARBA" id="ARBA00023002"/>
    </source>
</evidence>
<gene>
    <name evidence="10" type="ORF">MNBD_GAMMA18-1739</name>
</gene>
<evidence type="ECO:0000256" key="5">
    <source>
        <dbReference type="ARBA" id="ARBA00022694"/>
    </source>
</evidence>
<keyword evidence="5" id="KW-0819">tRNA processing</keyword>
<dbReference type="InterPro" id="IPR004653">
    <property type="entry name" value="DusA"/>
</dbReference>
<proteinExistence type="inferred from homology"/>
<dbReference type="CDD" id="cd02801">
    <property type="entry name" value="DUS_like_FMN"/>
    <property type="match status" value="1"/>
</dbReference>
<keyword evidence="4" id="KW-0288">FMN</keyword>
<evidence type="ECO:0000313" key="10">
    <source>
        <dbReference type="EMBL" id="VAW85289.1"/>
    </source>
</evidence>
<dbReference type="GO" id="GO:0102264">
    <property type="term" value="F:tRNA-dihydrouridine20 synthase activity"/>
    <property type="evidence" value="ECO:0007669"/>
    <property type="project" value="UniProtKB-EC"/>
</dbReference>
<dbReference type="InterPro" id="IPR035587">
    <property type="entry name" value="DUS-like_FMN-bd"/>
</dbReference>
<keyword evidence="6" id="KW-0521">NADP</keyword>
<protein>
    <submittedName>
        <fullName evidence="10">tRNA-dihydrouridine(20/20a) synthase</fullName>
        <ecNumber evidence="10">1.3.1.91</ecNumber>
    </submittedName>
</protein>
<dbReference type="EC" id="1.3.1.91" evidence="10"/>
<accession>A0A3B0ZG82</accession>
<evidence type="ECO:0000256" key="3">
    <source>
        <dbReference type="ARBA" id="ARBA00022630"/>
    </source>
</evidence>
<evidence type="ECO:0000256" key="1">
    <source>
        <dbReference type="ARBA" id="ARBA00001917"/>
    </source>
</evidence>